<proteinExistence type="predicted"/>
<dbReference type="EMBL" id="JPRM01000010">
    <property type="protein sequence ID" value="KFF17278.1"/>
    <property type="molecule type" value="Genomic_DNA"/>
</dbReference>
<dbReference type="RefSeq" id="WP_035620637.1">
    <property type="nucleotide sequence ID" value="NZ_JBEWQG010000003.1"/>
</dbReference>
<organism evidence="1 3">
    <name type="scientific">Flavobacterium hydatis</name>
    <name type="common">Cytophaga aquatilis</name>
    <dbReference type="NCBI Taxonomy" id="991"/>
    <lineage>
        <taxon>Bacteria</taxon>
        <taxon>Pseudomonadati</taxon>
        <taxon>Bacteroidota</taxon>
        <taxon>Flavobacteriia</taxon>
        <taxon>Flavobacteriales</taxon>
        <taxon>Flavobacteriaceae</taxon>
        <taxon>Flavobacterium</taxon>
    </lineage>
</organism>
<dbReference type="eggNOG" id="ENOG5030QV1">
    <property type="taxonomic scope" value="Bacteria"/>
</dbReference>
<name>A0A086AKR4_FLAHY</name>
<keyword evidence="4" id="KW-1185">Reference proteome</keyword>
<dbReference type="EMBL" id="MUGY01000008">
    <property type="protein sequence ID" value="OXA95113.1"/>
    <property type="molecule type" value="Genomic_DNA"/>
</dbReference>
<reference evidence="1 3" key="1">
    <citation type="submission" date="2014-07" db="EMBL/GenBank/DDBJ databases">
        <title>Genome of Flavobacterium hydatis DSM 2063.</title>
        <authorList>
            <person name="Pipes S.E."/>
            <person name="Stropko S.J."/>
            <person name="Newman J.D."/>
        </authorList>
    </citation>
    <scope>NUCLEOTIDE SEQUENCE [LARGE SCALE GENOMIC DNA]</scope>
    <source>
        <strain evidence="1 3">DSM 2063</strain>
    </source>
</reference>
<accession>A0A086AKR4</accession>
<dbReference type="OrthoDB" id="1373093at2"/>
<evidence type="ECO:0000313" key="2">
    <source>
        <dbReference type="EMBL" id="OXA95113.1"/>
    </source>
</evidence>
<evidence type="ECO:0000313" key="3">
    <source>
        <dbReference type="Proteomes" id="UP000028712"/>
    </source>
</evidence>
<dbReference type="Proteomes" id="UP000198424">
    <property type="component" value="Unassembled WGS sequence"/>
</dbReference>
<reference evidence="2 4" key="2">
    <citation type="submission" date="2016-11" db="EMBL/GenBank/DDBJ databases">
        <title>Whole genomes of Flavobacteriaceae.</title>
        <authorList>
            <person name="Stine C."/>
            <person name="Li C."/>
            <person name="Tadesse D."/>
        </authorList>
    </citation>
    <scope>NUCLEOTIDE SEQUENCE [LARGE SCALE GENOMIC DNA]</scope>
    <source>
        <strain evidence="2 4">ATCC 29551</strain>
    </source>
</reference>
<dbReference type="Proteomes" id="UP000028712">
    <property type="component" value="Unassembled WGS sequence"/>
</dbReference>
<evidence type="ECO:0000313" key="4">
    <source>
        <dbReference type="Proteomes" id="UP000198424"/>
    </source>
</evidence>
<dbReference type="AlphaFoldDB" id="A0A086AKR4"/>
<sequence length="251" mass="30080">MKHYWTFFVIFISNFVFSQCDNIEKLKLGGTYMSKTNNYIPFEVKYKDSIYHDSVSYPNDINKIKKYSDFILSKAENYIVTRANRSFYNKLKLYGVEVNYPESNRIKTYDDQSLYKLSNFEVTYWIIYTYEKDKFRYAFGLEFNKDGKMISENKFPDYAKNKDFENLMNPCNALQLVENKKRFKNKKVDFIELSYLDEKNSFCWLIQEKFEIEKLGVSKYSLDMYYINANNNKLETIKKKKGSVIACGIKY</sequence>
<evidence type="ECO:0000313" key="1">
    <source>
        <dbReference type="EMBL" id="KFF17278.1"/>
    </source>
</evidence>
<protein>
    <submittedName>
        <fullName evidence="1">Uncharacterized protein</fullName>
    </submittedName>
</protein>
<gene>
    <name evidence="2" type="ORF">B0A62_09420</name>
    <name evidence="1" type="ORF">IW20_08000</name>
</gene>
<comment type="caution">
    <text evidence="1">The sequence shown here is derived from an EMBL/GenBank/DDBJ whole genome shotgun (WGS) entry which is preliminary data.</text>
</comment>